<dbReference type="Pfam" id="PF08279">
    <property type="entry name" value="HTH_11"/>
    <property type="match status" value="1"/>
</dbReference>
<feature type="domain" description="Helix-turn-helix type 11" evidence="1">
    <location>
        <begin position="12"/>
        <end position="71"/>
    </location>
</feature>
<gene>
    <name evidence="3" type="ORF">GCM10008919_21390</name>
</gene>
<protein>
    <submittedName>
        <fullName evidence="3">WYL domain-containing protein</fullName>
    </submittedName>
</protein>
<comment type="caution">
    <text evidence="3">The sequence shown here is derived from an EMBL/GenBank/DDBJ whole genome shotgun (WGS) entry which is preliminary data.</text>
</comment>
<dbReference type="PROSITE" id="PS52050">
    <property type="entry name" value="WYL"/>
    <property type="match status" value="1"/>
</dbReference>
<reference evidence="3 4" key="1">
    <citation type="journal article" date="2019" name="Int. J. Syst. Evol. Microbiol.">
        <title>The Global Catalogue of Microorganisms (GCM) 10K type strain sequencing project: providing services to taxonomists for standard genome sequencing and annotation.</title>
        <authorList>
            <consortium name="The Broad Institute Genomics Platform"/>
            <consortium name="The Broad Institute Genome Sequencing Center for Infectious Disease"/>
            <person name="Wu L."/>
            <person name="Ma J."/>
        </authorList>
    </citation>
    <scope>NUCLEOTIDE SEQUENCE [LARGE SCALE GENOMIC DNA]</scope>
    <source>
        <strain evidence="3 4">JCM 8542</strain>
    </source>
</reference>
<dbReference type="Proteomes" id="UP001500399">
    <property type="component" value="Unassembled WGS sequence"/>
</dbReference>
<evidence type="ECO:0000313" key="3">
    <source>
        <dbReference type="EMBL" id="GAA0217982.1"/>
    </source>
</evidence>
<feature type="domain" description="WYL" evidence="2">
    <location>
        <begin position="153"/>
        <end position="217"/>
    </location>
</feature>
<dbReference type="InterPro" id="IPR026881">
    <property type="entry name" value="WYL_dom"/>
</dbReference>
<sequence>MELDYKENKGFRLLHLYERLSRGEVVRKADLAQKFVVTDKTIQRDIEELRAYLAETRTDEGEAAIVYDRARGGYLLTRAASEWLTNEDVLAVCKILLESRAFCKEELDDLLKKLLRQTAPQDRAQVGRLIRSEQHYYVPLRHGKKLLSAIWELSQHMTAQHTIRISYCRQDGTERMHEVNPVAIMFSEYYFYLIAYLADGRREFPTIFRIDRIARFEPTGATFRVTHSGKFSDGEFRKRIQFMYAGELRRVTFDYSGASVEAVLDRLPTAKIIAEDGGVYRITAEVYGNGIDMWLRSQGRAVKVVDKKM</sequence>
<evidence type="ECO:0000313" key="4">
    <source>
        <dbReference type="Proteomes" id="UP001500399"/>
    </source>
</evidence>
<dbReference type="PANTHER" id="PTHR34580:SF1">
    <property type="entry name" value="PROTEIN PAFC"/>
    <property type="match status" value="1"/>
</dbReference>
<proteinExistence type="predicted"/>
<evidence type="ECO:0000259" key="1">
    <source>
        <dbReference type="Pfam" id="PF08279"/>
    </source>
</evidence>
<dbReference type="Pfam" id="PF13280">
    <property type="entry name" value="WYL"/>
    <property type="match status" value="1"/>
</dbReference>
<dbReference type="PANTHER" id="PTHR34580">
    <property type="match status" value="1"/>
</dbReference>
<dbReference type="EMBL" id="BAAACR010000017">
    <property type="protein sequence ID" value="GAA0217982.1"/>
    <property type="molecule type" value="Genomic_DNA"/>
</dbReference>
<organism evidence="3 4">
    <name type="scientific">Selenomonas dianae</name>
    <dbReference type="NCBI Taxonomy" id="135079"/>
    <lineage>
        <taxon>Bacteria</taxon>
        <taxon>Bacillati</taxon>
        <taxon>Bacillota</taxon>
        <taxon>Negativicutes</taxon>
        <taxon>Selenomonadales</taxon>
        <taxon>Selenomonadaceae</taxon>
        <taxon>Selenomonas</taxon>
    </lineage>
</organism>
<dbReference type="InterPro" id="IPR013196">
    <property type="entry name" value="HTH_11"/>
</dbReference>
<dbReference type="InterPro" id="IPR051534">
    <property type="entry name" value="CBASS_pafABC_assoc_protein"/>
</dbReference>
<dbReference type="Gene3D" id="1.10.10.10">
    <property type="entry name" value="Winged helix-like DNA-binding domain superfamily/Winged helix DNA-binding domain"/>
    <property type="match status" value="1"/>
</dbReference>
<dbReference type="RefSeq" id="WP_304987525.1">
    <property type="nucleotide sequence ID" value="NZ_BAAACR010000017.1"/>
</dbReference>
<evidence type="ECO:0000259" key="2">
    <source>
        <dbReference type="Pfam" id="PF13280"/>
    </source>
</evidence>
<name>A0ABN0TC18_9FIRM</name>
<accession>A0ABN0TC18</accession>
<keyword evidence="4" id="KW-1185">Reference proteome</keyword>
<dbReference type="InterPro" id="IPR036388">
    <property type="entry name" value="WH-like_DNA-bd_sf"/>
</dbReference>